<keyword evidence="3 7" id="KW-0812">Transmembrane</keyword>
<gene>
    <name evidence="8" type="ORF">DASC09_000770</name>
</gene>
<sequence>MAFTITGLVSLVVLSTIMAIFTYIFGLLPLHLKSFKKSLDQRHAERQGHSNTTTDYDSWLDKFSKLSNGVLIGTSLVLVIPEGISSMHLGSNGDDTEGFTMNIAGFAILLGFAFMMVIENIKAIRLKDVDENGNVNYYEDVTDESALDAETLSKLQNITIGNFQGNGTAGGGFLPLFSPQEARVSKLIGYLPNFKPTWGNFKSVIVNETFLIGLLLHSVSDGIAFGSSLLTGSNKLKIAVFSSVIIHKFPTSFAMACVLMTKYRLKYNNNNNNNNNDAAASSSSFSRVESNIQQIVKLEMFLFAASASVAAIATYVIINLFVDNIGSLSSALLLFSGGSFLYVAVHLLNNEADHIEGMSSHKITVREKKQSIILNFVGMLIPFCFSFLGDE</sequence>
<dbReference type="RefSeq" id="XP_064849752.1">
    <property type="nucleotide sequence ID" value="XM_064993680.1"/>
</dbReference>
<keyword evidence="6 7" id="KW-0472">Membrane</keyword>
<evidence type="ECO:0000256" key="7">
    <source>
        <dbReference type="SAM" id="Phobius"/>
    </source>
</evidence>
<keyword evidence="9" id="KW-1185">Reference proteome</keyword>
<dbReference type="EMBL" id="BTFZ01000001">
    <property type="protein sequence ID" value="GMM32752.1"/>
    <property type="molecule type" value="Genomic_DNA"/>
</dbReference>
<organism evidence="8 9">
    <name type="scientific">Saccharomycopsis crataegensis</name>
    <dbReference type="NCBI Taxonomy" id="43959"/>
    <lineage>
        <taxon>Eukaryota</taxon>
        <taxon>Fungi</taxon>
        <taxon>Dikarya</taxon>
        <taxon>Ascomycota</taxon>
        <taxon>Saccharomycotina</taxon>
        <taxon>Saccharomycetes</taxon>
        <taxon>Saccharomycopsidaceae</taxon>
        <taxon>Saccharomycopsis</taxon>
    </lineage>
</organism>
<protein>
    <submittedName>
        <fullName evidence="8">Uncharacterized protein</fullName>
    </submittedName>
</protein>
<dbReference type="GO" id="GO:0046873">
    <property type="term" value="F:metal ion transmembrane transporter activity"/>
    <property type="evidence" value="ECO:0007669"/>
    <property type="project" value="InterPro"/>
</dbReference>
<evidence type="ECO:0000313" key="9">
    <source>
        <dbReference type="Proteomes" id="UP001360560"/>
    </source>
</evidence>
<accession>A0AAV5QDJ1</accession>
<dbReference type="InterPro" id="IPR045891">
    <property type="entry name" value="ZIP9"/>
</dbReference>
<dbReference type="AlphaFoldDB" id="A0AAV5QDJ1"/>
<dbReference type="PANTHER" id="PTHR16133">
    <property type="entry name" value="SOLUTE CARRIER FAMILY 39 ZINC TRANSPORTER , MEMBER 9-RELATED"/>
    <property type="match status" value="1"/>
</dbReference>
<dbReference type="Pfam" id="PF02535">
    <property type="entry name" value="Zip"/>
    <property type="match status" value="1"/>
</dbReference>
<proteinExistence type="predicted"/>
<feature type="transmembrane region" description="Helical" evidence="7">
    <location>
        <begin position="328"/>
        <end position="349"/>
    </location>
</feature>
<feature type="transmembrane region" description="Helical" evidence="7">
    <location>
        <begin position="238"/>
        <end position="260"/>
    </location>
</feature>
<dbReference type="Proteomes" id="UP001360560">
    <property type="component" value="Unassembled WGS sequence"/>
</dbReference>
<feature type="transmembrane region" description="Helical" evidence="7">
    <location>
        <begin position="370"/>
        <end position="388"/>
    </location>
</feature>
<evidence type="ECO:0000256" key="2">
    <source>
        <dbReference type="ARBA" id="ARBA00004394"/>
    </source>
</evidence>
<evidence type="ECO:0000256" key="1">
    <source>
        <dbReference type="ARBA" id="ARBA00004127"/>
    </source>
</evidence>
<keyword evidence="5" id="KW-0333">Golgi apparatus</keyword>
<evidence type="ECO:0000256" key="5">
    <source>
        <dbReference type="ARBA" id="ARBA00023034"/>
    </source>
</evidence>
<dbReference type="GO" id="GO:0000139">
    <property type="term" value="C:Golgi membrane"/>
    <property type="evidence" value="ECO:0007669"/>
    <property type="project" value="UniProtKB-SubCell"/>
</dbReference>
<comment type="subcellular location">
    <subcellularLocation>
        <location evidence="1">Endomembrane system</location>
        <topology evidence="1">Multi-pass membrane protein</topology>
    </subcellularLocation>
    <subcellularLocation>
        <location evidence="2">Golgi apparatus membrane</location>
    </subcellularLocation>
</comment>
<feature type="transmembrane region" description="Helical" evidence="7">
    <location>
        <begin position="210"/>
        <end position="232"/>
    </location>
</feature>
<dbReference type="GeneID" id="90070731"/>
<evidence type="ECO:0000256" key="4">
    <source>
        <dbReference type="ARBA" id="ARBA00022989"/>
    </source>
</evidence>
<feature type="transmembrane region" description="Helical" evidence="7">
    <location>
        <begin position="300"/>
        <end position="322"/>
    </location>
</feature>
<reference evidence="8 9" key="1">
    <citation type="journal article" date="2023" name="Elife">
        <title>Identification of key yeast species and microbe-microbe interactions impacting larval growth of Drosophila in the wild.</title>
        <authorList>
            <person name="Mure A."/>
            <person name="Sugiura Y."/>
            <person name="Maeda R."/>
            <person name="Honda K."/>
            <person name="Sakurai N."/>
            <person name="Takahashi Y."/>
            <person name="Watada M."/>
            <person name="Katoh T."/>
            <person name="Gotoh A."/>
            <person name="Gotoh Y."/>
            <person name="Taniguchi I."/>
            <person name="Nakamura K."/>
            <person name="Hayashi T."/>
            <person name="Katayama T."/>
            <person name="Uemura T."/>
            <person name="Hattori Y."/>
        </authorList>
    </citation>
    <scope>NUCLEOTIDE SEQUENCE [LARGE SCALE GENOMIC DNA]</scope>
    <source>
        <strain evidence="8 9">SC-9</strain>
    </source>
</reference>
<dbReference type="PANTHER" id="PTHR16133:SF0">
    <property type="entry name" value="ZINC_IRON REGULATED TRANSPORTER-RELATED PROTEIN 102B, ISOFORM E"/>
    <property type="match status" value="1"/>
</dbReference>
<evidence type="ECO:0000256" key="6">
    <source>
        <dbReference type="ARBA" id="ARBA00023136"/>
    </source>
</evidence>
<evidence type="ECO:0000313" key="8">
    <source>
        <dbReference type="EMBL" id="GMM32752.1"/>
    </source>
</evidence>
<dbReference type="GO" id="GO:0006829">
    <property type="term" value="P:zinc ion transport"/>
    <property type="evidence" value="ECO:0007669"/>
    <property type="project" value="InterPro"/>
</dbReference>
<evidence type="ECO:0000256" key="3">
    <source>
        <dbReference type="ARBA" id="ARBA00022692"/>
    </source>
</evidence>
<comment type="caution">
    <text evidence="8">The sequence shown here is derived from an EMBL/GenBank/DDBJ whole genome shotgun (WGS) entry which is preliminary data.</text>
</comment>
<dbReference type="InterPro" id="IPR003689">
    <property type="entry name" value="ZIP"/>
</dbReference>
<keyword evidence="4 7" id="KW-1133">Transmembrane helix</keyword>
<feature type="transmembrane region" description="Helical" evidence="7">
    <location>
        <begin position="6"/>
        <end position="28"/>
    </location>
</feature>
<name>A0AAV5QDJ1_9ASCO</name>
<feature type="transmembrane region" description="Helical" evidence="7">
    <location>
        <begin position="99"/>
        <end position="118"/>
    </location>
</feature>